<evidence type="ECO:0000313" key="1">
    <source>
        <dbReference type="EMBL" id="PWA88498.1"/>
    </source>
</evidence>
<dbReference type="Proteomes" id="UP000245207">
    <property type="component" value="Unassembled WGS sequence"/>
</dbReference>
<accession>A0A2U1PRV7</accession>
<organism evidence="1 2">
    <name type="scientific">Artemisia annua</name>
    <name type="common">Sweet wormwood</name>
    <dbReference type="NCBI Taxonomy" id="35608"/>
    <lineage>
        <taxon>Eukaryota</taxon>
        <taxon>Viridiplantae</taxon>
        <taxon>Streptophyta</taxon>
        <taxon>Embryophyta</taxon>
        <taxon>Tracheophyta</taxon>
        <taxon>Spermatophyta</taxon>
        <taxon>Magnoliopsida</taxon>
        <taxon>eudicotyledons</taxon>
        <taxon>Gunneridae</taxon>
        <taxon>Pentapetalae</taxon>
        <taxon>asterids</taxon>
        <taxon>campanulids</taxon>
        <taxon>Asterales</taxon>
        <taxon>Asteraceae</taxon>
        <taxon>Asteroideae</taxon>
        <taxon>Anthemideae</taxon>
        <taxon>Artemisiinae</taxon>
        <taxon>Artemisia</taxon>
    </lineage>
</organism>
<dbReference type="EMBL" id="PKPP01000810">
    <property type="protein sequence ID" value="PWA88498.1"/>
    <property type="molecule type" value="Genomic_DNA"/>
</dbReference>
<protein>
    <submittedName>
        <fullName evidence="1">Uncharacterized protein</fullName>
    </submittedName>
</protein>
<keyword evidence="2" id="KW-1185">Reference proteome</keyword>
<dbReference type="AlphaFoldDB" id="A0A2U1PRV7"/>
<proteinExistence type="predicted"/>
<sequence length="90" mass="10439">MDTMATKPNDVRLTILMRLREELHVKIAFAEQLLNLIHRFTHRVSSCRPEIIKVGSLPDHPIIDCGLQTVEMMTRADMRNDNNLMLARNK</sequence>
<comment type="caution">
    <text evidence="1">The sequence shown here is derived from an EMBL/GenBank/DDBJ whole genome shotgun (WGS) entry which is preliminary data.</text>
</comment>
<gene>
    <name evidence="1" type="ORF">CTI12_AA120310</name>
</gene>
<name>A0A2U1PRV7_ARTAN</name>
<evidence type="ECO:0000313" key="2">
    <source>
        <dbReference type="Proteomes" id="UP000245207"/>
    </source>
</evidence>
<reference evidence="1 2" key="1">
    <citation type="journal article" date="2018" name="Mol. Plant">
        <title>The genome of Artemisia annua provides insight into the evolution of Asteraceae family and artemisinin biosynthesis.</title>
        <authorList>
            <person name="Shen Q."/>
            <person name="Zhang L."/>
            <person name="Liao Z."/>
            <person name="Wang S."/>
            <person name="Yan T."/>
            <person name="Shi P."/>
            <person name="Liu M."/>
            <person name="Fu X."/>
            <person name="Pan Q."/>
            <person name="Wang Y."/>
            <person name="Lv Z."/>
            <person name="Lu X."/>
            <person name="Zhang F."/>
            <person name="Jiang W."/>
            <person name="Ma Y."/>
            <person name="Chen M."/>
            <person name="Hao X."/>
            <person name="Li L."/>
            <person name="Tang Y."/>
            <person name="Lv G."/>
            <person name="Zhou Y."/>
            <person name="Sun X."/>
            <person name="Brodelius P.E."/>
            <person name="Rose J.K.C."/>
            <person name="Tang K."/>
        </authorList>
    </citation>
    <scope>NUCLEOTIDE SEQUENCE [LARGE SCALE GENOMIC DNA]</scope>
    <source>
        <strain evidence="2">cv. Huhao1</strain>
        <tissue evidence="1">Leaf</tissue>
    </source>
</reference>